<sequence>MRWRASAALAAVAVTLLSGCGAGTAPEPPGYERPTRELTPQFAGAPTLPPPDLTDDGPGSLVRVEPVVGDASFDSADAAAVKVVFRSTSGAGTPTVVSGVIAVPPGTPPPGGWPVVSFGHEMTGTMNKCAPSRAPDFWGYATQMVTFLSRGFAVALPDFQGLGVEGPEHSVIDAASLGHNMIDAARAVRRVSPDVSSRWAAFGVGEGGLAAWAAAERAGGYGAGMEMVGAVAVSPYADLSPLADAATAGTLTEGEQARLYMMVLESLAAAPGFELDAYRRGLARDRWNEILDCAPANPTEAVRALERVSADDLRPADLAATDELRGRLREAALPSPIPEPNSAPVLVIWGTGDTVVPGTGIDNAVLAACEQGDTIEAMRRIGDTKPVNDQVINSALSWMTGRFDGQQPADSCQGLA</sequence>
<evidence type="ECO:0000256" key="2">
    <source>
        <dbReference type="SAM" id="SignalP"/>
    </source>
</evidence>
<dbReference type="OrthoDB" id="9798122at2"/>
<protein>
    <recommendedName>
        <fullName evidence="5">Secretory lipase</fullName>
    </recommendedName>
</protein>
<evidence type="ECO:0000313" key="3">
    <source>
        <dbReference type="EMBL" id="ODQ89183.1"/>
    </source>
</evidence>
<accession>A0A1E3RH43</accession>
<dbReference type="STRING" id="1776.BHQ18_16490"/>
<evidence type="ECO:0008006" key="5">
    <source>
        <dbReference type="Google" id="ProtNLM"/>
    </source>
</evidence>
<keyword evidence="4" id="KW-1185">Reference proteome</keyword>
<dbReference type="Pfam" id="PF03583">
    <property type="entry name" value="LIP"/>
    <property type="match status" value="1"/>
</dbReference>
<dbReference type="Proteomes" id="UP000094053">
    <property type="component" value="Unassembled WGS sequence"/>
</dbReference>
<dbReference type="AlphaFoldDB" id="A0A1E3RH43"/>
<feature type="region of interest" description="Disordered" evidence="1">
    <location>
        <begin position="21"/>
        <end position="57"/>
    </location>
</feature>
<gene>
    <name evidence="3" type="ORF">BHQ18_16490</name>
</gene>
<dbReference type="InterPro" id="IPR029058">
    <property type="entry name" value="AB_hydrolase_fold"/>
</dbReference>
<organism evidence="3 4">
    <name type="scientific">Mycolicibacterium flavescens</name>
    <name type="common">Mycobacterium flavescens</name>
    <dbReference type="NCBI Taxonomy" id="1776"/>
    <lineage>
        <taxon>Bacteria</taxon>
        <taxon>Bacillati</taxon>
        <taxon>Actinomycetota</taxon>
        <taxon>Actinomycetes</taxon>
        <taxon>Mycobacteriales</taxon>
        <taxon>Mycobacteriaceae</taxon>
        <taxon>Mycolicibacterium</taxon>
    </lineage>
</organism>
<comment type="caution">
    <text evidence="3">The sequence shown here is derived from an EMBL/GenBank/DDBJ whole genome shotgun (WGS) entry which is preliminary data.</text>
</comment>
<dbReference type="GO" id="GO:0004806">
    <property type="term" value="F:triacylglycerol lipase activity"/>
    <property type="evidence" value="ECO:0007669"/>
    <property type="project" value="InterPro"/>
</dbReference>
<proteinExistence type="predicted"/>
<name>A0A1E3RH43_MYCFV</name>
<dbReference type="PANTHER" id="PTHR34853:SF1">
    <property type="entry name" value="LIPASE 5"/>
    <property type="match status" value="1"/>
</dbReference>
<dbReference type="PANTHER" id="PTHR34853">
    <property type="match status" value="1"/>
</dbReference>
<dbReference type="SUPFAM" id="SSF53474">
    <property type="entry name" value="alpha/beta-Hydrolases"/>
    <property type="match status" value="1"/>
</dbReference>
<evidence type="ECO:0000313" key="4">
    <source>
        <dbReference type="Proteomes" id="UP000094053"/>
    </source>
</evidence>
<dbReference type="GO" id="GO:0016042">
    <property type="term" value="P:lipid catabolic process"/>
    <property type="evidence" value="ECO:0007669"/>
    <property type="project" value="InterPro"/>
</dbReference>
<dbReference type="RefSeq" id="WP_069414699.1">
    <property type="nucleotide sequence ID" value="NZ_JACKUL010000035.1"/>
</dbReference>
<dbReference type="Gene3D" id="3.40.50.1820">
    <property type="entry name" value="alpha/beta hydrolase"/>
    <property type="match status" value="2"/>
</dbReference>
<dbReference type="PROSITE" id="PS51257">
    <property type="entry name" value="PROKAR_LIPOPROTEIN"/>
    <property type="match status" value="1"/>
</dbReference>
<keyword evidence="2" id="KW-0732">Signal</keyword>
<dbReference type="InterPro" id="IPR005152">
    <property type="entry name" value="Lipase_secreted"/>
</dbReference>
<dbReference type="EMBL" id="MIHA01000011">
    <property type="protein sequence ID" value="ODQ89183.1"/>
    <property type="molecule type" value="Genomic_DNA"/>
</dbReference>
<reference evidence="4" key="1">
    <citation type="submission" date="2016-09" db="EMBL/GenBank/DDBJ databases">
        <authorList>
            <person name="Greninger A.L."/>
            <person name="Jerome K.R."/>
            <person name="Mcnair B."/>
            <person name="Wallis C."/>
            <person name="Fang F."/>
        </authorList>
    </citation>
    <scope>NUCLEOTIDE SEQUENCE [LARGE SCALE GENOMIC DNA]</scope>
    <source>
        <strain evidence="4">M6</strain>
    </source>
</reference>
<feature type="chain" id="PRO_5039426904" description="Secretory lipase" evidence="2">
    <location>
        <begin position="26"/>
        <end position="416"/>
    </location>
</feature>
<feature type="signal peptide" evidence="2">
    <location>
        <begin position="1"/>
        <end position="25"/>
    </location>
</feature>
<evidence type="ECO:0000256" key="1">
    <source>
        <dbReference type="SAM" id="MobiDB-lite"/>
    </source>
</evidence>
<dbReference type="PIRSF" id="PIRSF029171">
    <property type="entry name" value="Esterase_LipA"/>
    <property type="match status" value="1"/>
</dbReference>